<keyword evidence="5" id="KW-0663">Pyridoxal phosphate</keyword>
<dbReference type="InterPro" id="IPR007197">
    <property type="entry name" value="rSAM"/>
</dbReference>
<dbReference type="SUPFAM" id="SSF102114">
    <property type="entry name" value="Radical SAM enzymes"/>
    <property type="match status" value="1"/>
</dbReference>
<evidence type="ECO:0000313" key="8">
    <source>
        <dbReference type="EMBL" id="GAA2532836.1"/>
    </source>
</evidence>
<dbReference type="PANTHER" id="PTHR30538:SF0">
    <property type="entry name" value="L-LYSINE 2,3-AMINOMUTASE AQ_1632-RELATED"/>
    <property type="match status" value="1"/>
</dbReference>
<keyword evidence="7" id="KW-0411">Iron-sulfur</keyword>
<name>A0ABP6B4L9_9ACTN</name>
<keyword evidence="4" id="KW-0479">Metal-binding</keyword>
<evidence type="ECO:0000256" key="5">
    <source>
        <dbReference type="ARBA" id="ARBA00022898"/>
    </source>
</evidence>
<evidence type="ECO:0000256" key="2">
    <source>
        <dbReference type="ARBA" id="ARBA00022485"/>
    </source>
</evidence>
<comment type="cofactor">
    <cofactor evidence="1">
        <name>pyridoxal 5'-phosphate</name>
        <dbReference type="ChEBI" id="CHEBI:597326"/>
    </cofactor>
</comment>
<reference evidence="9" key="1">
    <citation type="journal article" date="2019" name="Int. J. Syst. Evol. Microbiol.">
        <title>The Global Catalogue of Microorganisms (GCM) 10K type strain sequencing project: providing services to taxonomists for standard genome sequencing and annotation.</title>
        <authorList>
            <consortium name="The Broad Institute Genomics Platform"/>
            <consortium name="The Broad Institute Genome Sequencing Center for Infectious Disease"/>
            <person name="Wu L."/>
            <person name="Ma J."/>
        </authorList>
    </citation>
    <scope>NUCLEOTIDE SEQUENCE [LARGE SCALE GENOMIC DNA]</scope>
    <source>
        <strain evidence="9">JCM 3367</strain>
    </source>
</reference>
<dbReference type="InterPro" id="IPR013785">
    <property type="entry name" value="Aldolase_TIM"/>
</dbReference>
<dbReference type="InterPro" id="IPR003739">
    <property type="entry name" value="Lys_aminomutase/Glu_NH3_mut"/>
</dbReference>
<accession>A0ABP6B4L9</accession>
<dbReference type="SFLD" id="SFLDG01070">
    <property type="entry name" value="PLP-dependent"/>
    <property type="match status" value="1"/>
</dbReference>
<sequence length="452" mass="50692">MGESSPRFQAFLPRHLGGLLERCGADEETQLLTRAVAAVLPFKTNQYIVDELIDWSNIPDDPIFRLVFPQPDMLAPIELKTIAELIRSQADQATLTAAVRKIQAGMNAHPAGQTDLNVPEWDGKPLSGVQHKYRETLLYFPRQGQTCHAYCTYCFRWAQFVGIPDLKIAAEEADAGRLHAYLRSHTEISDILMTGGDPLIMSTENLSRAIEPFLHPDLAHISTIRIGTKALTYWPYRFVTDRDADDLMRLFERVKAAGKHLALMAHVTHPRELETAAVHRAVQRVRATGAVIRTQAPLVRTINDHASVWRDLWTRTVALDAVPYYMFVERDTGPRHYFEVPLVRGWEIYREAVSTVTGLARTVRGPSMSTSLGKVVVDGVTTVGDQPALALRYLQARDPEMVGRPFFASYDDHAAWVTDLRPLTKTDLPFFDQSADVTAPLSLSGPSFGHRR</sequence>
<keyword evidence="6" id="KW-0408">Iron</keyword>
<dbReference type="PANTHER" id="PTHR30538">
    <property type="entry name" value="LYSINE 2,3-AMINOMUTASE-RELATED"/>
    <property type="match status" value="1"/>
</dbReference>
<gene>
    <name evidence="8" type="ORF">GCM10010201_35490</name>
</gene>
<organism evidence="8 9">
    <name type="scientific">Pilimelia columellifera subsp. columellifera</name>
    <dbReference type="NCBI Taxonomy" id="706583"/>
    <lineage>
        <taxon>Bacteria</taxon>
        <taxon>Bacillati</taxon>
        <taxon>Actinomycetota</taxon>
        <taxon>Actinomycetes</taxon>
        <taxon>Micromonosporales</taxon>
        <taxon>Micromonosporaceae</taxon>
        <taxon>Pilimelia</taxon>
    </lineage>
</organism>
<keyword evidence="2" id="KW-0004">4Fe-4S</keyword>
<dbReference type="EMBL" id="BAAARY010000040">
    <property type="protein sequence ID" value="GAA2532836.1"/>
    <property type="molecule type" value="Genomic_DNA"/>
</dbReference>
<dbReference type="Proteomes" id="UP001499978">
    <property type="component" value="Unassembled WGS sequence"/>
</dbReference>
<evidence type="ECO:0000256" key="7">
    <source>
        <dbReference type="ARBA" id="ARBA00023014"/>
    </source>
</evidence>
<evidence type="ECO:0000256" key="1">
    <source>
        <dbReference type="ARBA" id="ARBA00001933"/>
    </source>
</evidence>
<evidence type="ECO:0000256" key="6">
    <source>
        <dbReference type="ARBA" id="ARBA00023004"/>
    </source>
</evidence>
<comment type="caution">
    <text evidence="8">The sequence shown here is derived from an EMBL/GenBank/DDBJ whole genome shotgun (WGS) entry which is preliminary data.</text>
</comment>
<evidence type="ECO:0000256" key="3">
    <source>
        <dbReference type="ARBA" id="ARBA00022691"/>
    </source>
</evidence>
<proteinExistence type="predicted"/>
<keyword evidence="9" id="KW-1185">Reference proteome</keyword>
<evidence type="ECO:0000256" key="4">
    <source>
        <dbReference type="ARBA" id="ARBA00022723"/>
    </source>
</evidence>
<evidence type="ECO:0000313" key="9">
    <source>
        <dbReference type="Proteomes" id="UP001499978"/>
    </source>
</evidence>
<protein>
    <submittedName>
        <fullName evidence="8">KamA family radical SAM protein</fullName>
    </submittedName>
</protein>
<dbReference type="Gene3D" id="3.20.20.70">
    <property type="entry name" value="Aldolase class I"/>
    <property type="match status" value="1"/>
</dbReference>
<dbReference type="SFLD" id="SFLDS00029">
    <property type="entry name" value="Radical_SAM"/>
    <property type="match status" value="1"/>
</dbReference>
<keyword evidence="3" id="KW-0949">S-adenosyl-L-methionine</keyword>
<dbReference type="InterPro" id="IPR058240">
    <property type="entry name" value="rSAM_sf"/>
</dbReference>